<protein>
    <submittedName>
        <fullName evidence="1">Transcriptional regulator</fullName>
    </submittedName>
</protein>
<evidence type="ECO:0000313" key="1">
    <source>
        <dbReference type="EMBL" id="OPF19800.1"/>
    </source>
</evidence>
<accession>A0A1V4BZ53</accession>
<organism evidence="1 2">
    <name type="scientific">Microcystis aeruginosa KW</name>
    <dbReference type="NCBI Taxonomy" id="1960155"/>
    <lineage>
        <taxon>Bacteria</taxon>
        <taxon>Bacillati</taxon>
        <taxon>Cyanobacteriota</taxon>
        <taxon>Cyanophyceae</taxon>
        <taxon>Oscillatoriophycideae</taxon>
        <taxon>Chroococcales</taxon>
        <taxon>Microcystaceae</taxon>
        <taxon>Microcystis</taxon>
    </lineage>
</organism>
<dbReference type="RefSeq" id="WP_079205759.1">
    <property type="nucleotide sequence ID" value="NZ_MVGR01000002.1"/>
</dbReference>
<sequence>MNYEKHIISKAKKLGVIRPRDVNAPRTVLLELVGKGMLERTGWGLYQLPSLEVSEHHSLVEVSVSIPHAVVSLLSALQFHGIGTQSPHQVWITLDVRARKPRLTYPPLRIVRASGTALTAGIEYHQIEGRQVAIYSIEKTIADCFKYRNKIGLDVALEALKEAWVGRRMNVDALWRYSESCRVTNVIRPYLEAIQV</sequence>
<proteinExistence type="predicted"/>
<dbReference type="AlphaFoldDB" id="A0A1V4BZ53"/>
<gene>
    <name evidence="1" type="ORF">B1L04_03180</name>
</gene>
<evidence type="ECO:0000313" key="2">
    <source>
        <dbReference type="Proteomes" id="UP000189835"/>
    </source>
</evidence>
<reference evidence="1 2" key="1">
    <citation type="submission" date="2017-02" db="EMBL/GenBank/DDBJ databases">
        <title>Genome sequence of Microcystis aeruginosa KW.</title>
        <authorList>
            <person name="Oh H.-M."/>
            <person name="Ahn C.-Y."/>
            <person name="Jeong H."/>
            <person name="Srivastava A."/>
            <person name="Lee H.-G."/>
            <person name="Kang S.-R."/>
        </authorList>
    </citation>
    <scope>NUCLEOTIDE SEQUENCE [LARGE SCALE GENOMIC DNA]</scope>
    <source>
        <strain evidence="1 2">KW</strain>
    </source>
</reference>
<comment type="caution">
    <text evidence="1">The sequence shown here is derived from an EMBL/GenBank/DDBJ whole genome shotgun (WGS) entry which is preliminary data.</text>
</comment>
<dbReference type="EMBL" id="MVGR01000002">
    <property type="protein sequence ID" value="OPF19800.1"/>
    <property type="molecule type" value="Genomic_DNA"/>
</dbReference>
<name>A0A1V4BZ53_MICAE</name>
<dbReference type="Proteomes" id="UP000189835">
    <property type="component" value="Unassembled WGS sequence"/>
</dbReference>